<dbReference type="PANTHER" id="PTHR30055:SF234">
    <property type="entry name" value="HTH-TYPE TRANSCRIPTIONAL REGULATOR BETI"/>
    <property type="match status" value="1"/>
</dbReference>
<dbReference type="InterPro" id="IPR009057">
    <property type="entry name" value="Homeodomain-like_sf"/>
</dbReference>
<keyword evidence="3" id="KW-0804">Transcription</keyword>
<dbReference type="PROSITE" id="PS50977">
    <property type="entry name" value="HTH_TETR_2"/>
    <property type="match status" value="1"/>
</dbReference>
<evidence type="ECO:0000313" key="6">
    <source>
        <dbReference type="EMBL" id="HGK27537.1"/>
    </source>
</evidence>
<evidence type="ECO:0000256" key="3">
    <source>
        <dbReference type="ARBA" id="ARBA00023163"/>
    </source>
</evidence>
<dbReference type="SUPFAM" id="SSF48498">
    <property type="entry name" value="Tetracyclin repressor-like, C-terminal domain"/>
    <property type="match status" value="1"/>
</dbReference>
<dbReference type="InterPro" id="IPR041474">
    <property type="entry name" value="NicS_C"/>
</dbReference>
<dbReference type="SUPFAM" id="SSF46689">
    <property type="entry name" value="Homeodomain-like"/>
    <property type="match status" value="1"/>
</dbReference>
<dbReference type="GO" id="GO:0003700">
    <property type="term" value="F:DNA-binding transcription factor activity"/>
    <property type="evidence" value="ECO:0007669"/>
    <property type="project" value="TreeGrafter"/>
</dbReference>
<sequence>MRTKSDASSRRTALLQAALALFGEKGYPETRVEDVARRAGVAKGTVYLYFRDKPAICIGLFVWLLQQALALTAEIDALPLPPRQKLEKLFSTWASGVASSPQVLSLLSMENVNQSNAVMKRFRKQVLPLVRQVQDAIAHIVRQGIRQGEFRPVDGRAAATLFLASFHAELLAGGKLTGRHRPIESVKEIFLHGLLTRPQPGRGSAGR</sequence>
<comment type="caution">
    <text evidence="6">The sequence shown here is derived from an EMBL/GenBank/DDBJ whole genome shotgun (WGS) entry which is preliminary data.</text>
</comment>
<dbReference type="PRINTS" id="PR00455">
    <property type="entry name" value="HTHTETR"/>
</dbReference>
<name>A0A7C4GCU9_UNCW3</name>
<dbReference type="AlphaFoldDB" id="A0A7C4GCU9"/>
<dbReference type="EMBL" id="DSUT01000017">
    <property type="protein sequence ID" value="HGK27537.1"/>
    <property type="molecule type" value="Genomic_DNA"/>
</dbReference>
<dbReference type="InterPro" id="IPR001647">
    <property type="entry name" value="HTH_TetR"/>
</dbReference>
<evidence type="ECO:0000256" key="1">
    <source>
        <dbReference type="ARBA" id="ARBA00023015"/>
    </source>
</evidence>
<feature type="DNA-binding region" description="H-T-H motif" evidence="4">
    <location>
        <begin position="31"/>
        <end position="50"/>
    </location>
</feature>
<accession>A0A7C4GCU9</accession>
<dbReference type="GO" id="GO:0000976">
    <property type="term" value="F:transcription cis-regulatory region binding"/>
    <property type="evidence" value="ECO:0007669"/>
    <property type="project" value="TreeGrafter"/>
</dbReference>
<evidence type="ECO:0000256" key="2">
    <source>
        <dbReference type="ARBA" id="ARBA00023125"/>
    </source>
</evidence>
<dbReference type="Pfam" id="PF17938">
    <property type="entry name" value="TetR_C_29"/>
    <property type="match status" value="1"/>
</dbReference>
<dbReference type="InterPro" id="IPR036271">
    <property type="entry name" value="Tet_transcr_reg_TetR-rel_C_sf"/>
</dbReference>
<proteinExistence type="predicted"/>
<feature type="domain" description="HTH tetR-type" evidence="5">
    <location>
        <begin position="8"/>
        <end position="68"/>
    </location>
</feature>
<dbReference type="Pfam" id="PF00440">
    <property type="entry name" value="TetR_N"/>
    <property type="match status" value="1"/>
</dbReference>
<dbReference type="InterPro" id="IPR050109">
    <property type="entry name" value="HTH-type_TetR-like_transc_reg"/>
</dbReference>
<gene>
    <name evidence="6" type="ORF">ENS41_01085</name>
</gene>
<reference evidence="6" key="1">
    <citation type="journal article" date="2020" name="mSystems">
        <title>Genome- and Community-Level Interaction Insights into Carbon Utilization and Element Cycling Functions of Hydrothermarchaeota in Hydrothermal Sediment.</title>
        <authorList>
            <person name="Zhou Z."/>
            <person name="Liu Y."/>
            <person name="Xu W."/>
            <person name="Pan J."/>
            <person name="Luo Z.H."/>
            <person name="Li M."/>
        </authorList>
    </citation>
    <scope>NUCLEOTIDE SEQUENCE [LARGE SCALE GENOMIC DNA]</scope>
    <source>
        <strain evidence="6">SpSt-488</strain>
    </source>
</reference>
<dbReference type="FunFam" id="1.10.10.60:FF:000141">
    <property type="entry name" value="TetR family transcriptional regulator"/>
    <property type="match status" value="1"/>
</dbReference>
<dbReference type="PANTHER" id="PTHR30055">
    <property type="entry name" value="HTH-TYPE TRANSCRIPTIONAL REGULATOR RUTR"/>
    <property type="match status" value="1"/>
</dbReference>
<dbReference type="Gene3D" id="1.10.357.10">
    <property type="entry name" value="Tetracycline Repressor, domain 2"/>
    <property type="match status" value="1"/>
</dbReference>
<evidence type="ECO:0000259" key="5">
    <source>
        <dbReference type="PROSITE" id="PS50977"/>
    </source>
</evidence>
<protein>
    <submittedName>
        <fullName evidence="6">TetR/AcrR family transcriptional regulator</fullName>
    </submittedName>
</protein>
<evidence type="ECO:0000256" key="4">
    <source>
        <dbReference type="PROSITE-ProRule" id="PRU00335"/>
    </source>
</evidence>
<keyword evidence="1" id="KW-0805">Transcription regulation</keyword>
<dbReference type="Gene3D" id="1.10.10.60">
    <property type="entry name" value="Homeodomain-like"/>
    <property type="match status" value="1"/>
</dbReference>
<organism evidence="6">
    <name type="scientific">candidate division WOR-3 bacterium</name>
    <dbReference type="NCBI Taxonomy" id="2052148"/>
    <lineage>
        <taxon>Bacteria</taxon>
        <taxon>Bacteria division WOR-3</taxon>
    </lineage>
</organism>
<keyword evidence="2 4" id="KW-0238">DNA-binding</keyword>